<protein>
    <submittedName>
        <fullName evidence="2">Uncharacterized protein</fullName>
    </submittedName>
</protein>
<organism evidence="2 3">
    <name type="scientific">Candidatus Haliotispira prima</name>
    <dbReference type="NCBI Taxonomy" id="3034016"/>
    <lineage>
        <taxon>Bacteria</taxon>
        <taxon>Pseudomonadati</taxon>
        <taxon>Spirochaetota</taxon>
        <taxon>Spirochaetia</taxon>
        <taxon>Spirochaetales</taxon>
        <taxon>Spirochaetaceae</taxon>
        <taxon>Candidatus Haliotispira</taxon>
    </lineage>
</organism>
<evidence type="ECO:0000313" key="3">
    <source>
        <dbReference type="Proteomes" id="UP001228690"/>
    </source>
</evidence>
<keyword evidence="3" id="KW-1185">Reference proteome</keyword>
<evidence type="ECO:0000256" key="1">
    <source>
        <dbReference type="SAM" id="MobiDB-lite"/>
    </source>
</evidence>
<reference evidence="2 3" key="1">
    <citation type="submission" date="2023-04" db="EMBL/GenBank/DDBJ databases">
        <title>Spirochaete genome identified in red abalone sample constitutes a novel genus.</title>
        <authorList>
            <person name="Sharma S.P."/>
            <person name="Purcell C.M."/>
            <person name="Hyde J.R."/>
            <person name="Severin A.J."/>
        </authorList>
    </citation>
    <scope>NUCLEOTIDE SEQUENCE [LARGE SCALE GENOMIC DNA]</scope>
    <source>
        <strain evidence="2 3">SP-2023</strain>
    </source>
</reference>
<evidence type="ECO:0000313" key="2">
    <source>
        <dbReference type="EMBL" id="WGK68841.1"/>
    </source>
</evidence>
<accession>A0ABY8MFR3</accession>
<name>A0ABY8MFR3_9SPIO</name>
<sequence length="79" mass="8582">MFQTDANLPRSAGSNHNKTPHYWEGPAVPASDTEQTGGKVLLAGDRPPETAQGAPIKLSSGCHPERRWIIIETKFTVNV</sequence>
<feature type="compositionally biased region" description="Polar residues" evidence="1">
    <location>
        <begin position="1"/>
        <end position="17"/>
    </location>
</feature>
<gene>
    <name evidence="2" type="ORF">P0082_10180</name>
</gene>
<dbReference type="EMBL" id="CP123443">
    <property type="protein sequence ID" value="WGK68841.1"/>
    <property type="molecule type" value="Genomic_DNA"/>
</dbReference>
<dbReference type="RefSeq" id="WP_326927027.1">
    <property type="nucleotide sequence ID" value="NZ_CP123443.1"/>
</dbReference>
<dbReference type="Proteomes" id="UP001228690">
    <property type="component" value="Chromosome"/>
</dbReference>
<feature type="region of interest" description="Disordered" evidence="1">
    <location>
        <begin position="1"/>
        <end position="59"/>
    </location>
</feature>
<proteinExistence type="predicted"/>